<name>A0ACC4CKG8_POPAL</name>
<dbReference type="EMBL" id="RCHU02000004">
    <property type="protein sequence ID" value="KAL3597957.1"/>
    <property type="molecule type" value="Genomic_DNA"/>
</dbReference>
<comment type="caution">
    <text evidence="1">The sequence shown here is derived from an EMBL/GenBank/DDBJ whole genome shotgun (WGS) entry which is preliminary data.</text>
</comment>
<reference evidence="1 2" key="1">
    <citation type="journal article" date="2024" name="Plant Biotechnol. J.">
        <title>Genome and CRISPR/Cas9 system of a widespread forest tree (Populus alba) in the world.</title>
        <authorList>
            <person name="Liu Y.J."/>
            <person name="Jiang P.F."/>
            <person name="Han X.M."/>
            <person name="Li X.Y."/>
            <person name="Wang H.M."/>
            <person name="Wang Y.J."/>
            <person name="Wang X.X."/>
            <person name="Zeng Q.Y."/>
        </authorList>
    </citation>
    <scope>NUCLEOTIDE SEQUENCE [LARGE SCALE GENOMIC DNA]</scope>
    <source>
        <strain evidence="2">cv. PAL-ZL1</strain>
    </source>
</reference>
<organism evidence="1 2">
    <name type="scientific">Populus alba</name>
    <name type="common">White poplar</name>
    <dbReference type="NCBI Taxonomy" id="43335"/>
    <lineage>
        <taxon>Eukaryota</taxon>
        <taxon>Viridiplantae</taxon>
        <taxon>Streptophyta</taxon>
        <taxon>Embryophyta</taxon>
        <taxon>Tracheophyta</taxon>
        <taxon>Spermatophyta</taxon>
        <taxon>Magnoliopsida</taxon>
        <taxon>eudicotyledons</taxon>
        <taxon>Gunneridae</taxon>
        <taxon>Pentapetalae</taxon>
        <taxon>rosids</taxon>
        <taxon>fabids</taxon>
        <taxon>Malpighiales</taxon>
        <taxon>Salicaceae</taxon>
        <taxon>Saliceae</taxon>
        <taxon>Populus</taxon>
    </lineage>
</organism>
<evidence type="ECO:0000313" key="1">
    <source>
        <dbReference type="EMBL" id="KAL3597957.1"/>
    </source>
</evidence>
<dbReference type="Proteomes" id="UP000309997">
    <property type="component" value="Unassembled WGS sequence"/>
</dbReference>
<proteinExistence type="predicted"/>
<accession>A0ACC4CKG8</accession>
<sequence length="101" mass="10983">MQGTESGEVTCSRSSLDIVARRFGRSKTLFHKINSISAPCPRSPDLGSASDSLTVASTHALSYTFTTPFEAAMDNKVPQMVSTPLDPQLWLQSQASCQQYL</sequence>
<keyword evidence="2" id="KW-1185">Reference proteome</keyword>
<protein>
    <submittedName>
        <fullName evidence="1">Uncharacterized protein</fullName>
    </submittedName>
</protein>
<gene>
    <name evidence="1" type="ORF">D5086_009594</name>
</gene>
<evidence type="ECO:0000313" key="2">
    <source>
        <dbReference type="Proteomes" id="UP000309997"/>
    </source>
</evidence>